<dbReference type="Proteomes" id="UP000514713">
    <property type="component" value="Plasmid pNe_2"/>
</dbReference>
<organism evidence="2 3">
    <name type="scientific">Nostoc edaphicum CCNP1411</name>
    <dbReference type="NCBI Taxonomy" id="1472755"/>
    <lineage>
        <taxon>Bacteria</taxon>
        <taxon>Bacillati</taxon>
        <taxon>Cyanobacteriota</taxon>
        <taxon>Cyanophyceae</taxon>
        <taxon>Nostocales</taxon>
        <taxon>Nostocaceae</taxon>
        <taxon>Nostoc</taxon>
    </lineage>
</organism>
<proteinExistence type="predicted"/>
<dbReference type="KEGG" id="ned:HUN01_00500"/>
<keyword evidence="2" id="KW-0614">Plasmid</keyword>
<dbReference type="AlphaFoldDB" id="A0A7D7QJJ0"/>
<evidence type="ECO:0000256" key="1">
    <source>
        <dbReference type="SAM" id="MobiDB-lite"/>
    </source>
</evidence>
<dbReference type="EMBL" id="CP054694">
    <property type="protein sequence ID" value="QMS86145.1"/>
    <property type="molecule type" value="Genomic_DNA"/>
</dbReference>
<evidence type="ECO:0000313" key="2">
    <source>
        <dbReference type="EMBL" id="QMS86145.1"/>
    </source>
</evidence>
<evidence type="ECO:0000313" key="3">
    <source>
        <dbReference type="Proteomes" id="UP000514713"/>
    </source>
</evidence>
<geneLocation type="plasmid" evidence="3">
    <name>pne_2</name>
</geneLocation>
<reference evidence="3" key="1">
    <citation type="submission" date="2020-06" db="EMBL/GenBank/DDBJ databases">
        <title>Nostoc edaphicum CCNP1411 genome.</title>
        <authorList>
            <person name="Fidor A."/>
            <person name="Grabski M."/>
            <person name="Gawor J."/>
            <person name="Gromadka R."/>
            <person name="Wegrzyn G."/>
            <person name="Mazur-Marzec H."/>
        </authorList>
    </citation>
    <scope>NUCLEOTIDE SEQUENCE [LARGE SCALE GENOMIC DNA]</scope>
    <source>
        <strain evidence="3">CCNP1411</strain>
        <plasmid evidence="3">pne_2</plasmid>
    </source>
</reference>
<accession>A0A7D7QJJ0</accession>
<gene>
    <name evidence="2" type="ORF">HUN01_00500</name>
</gene>
<name>A0A7D7QJJ0_9NOSO</name>
<feature type="region of interest" description="Disordered" evidence="1">
    <location>
        <begin position="586"/>
        <end position="612"/>
    </location>
</feature>
<keyword evidence="3" id="KW-1185">Reference proteome</keyword>
<dbReference type="RefSeq" id="WP_181927075.1">
    <property type="nucleotide sequence ID" value="NZ_CP054694.1"/>
</dbReference>
<sequence>MAKAKANTAAQSTLEPLDQLGQRFLEYFHHGWGFIYAPTPKSGERPQWQTETRYPLQPRNLWQQYLNPDVLIGLRFTKQTNYLLIDLDRKSQLHPSNSQIKYRQLLASLEEIGLCRPIPIQSSDSGGLHIYYFLEEKQHSYTLACAIQQTLEAAGFKIKGGELEIFPNCKVYSKGSPSNFNAHRLPLQTGSYILDDCLEPWSDDIEDFLNAADWSAKGQDYEALAQALVRANSKKIIKFPYRQRSAAEQWKQDLQQRISEGWTGNGQTNELLKDIACYGIVFRQLSGQTLVDHIVITACQSPGYVNWCRHQHEIEQRAKEWARCCEGFYTPYPGTPQRVNSYKEQFGRVDENKIINLHPNEQRQQETIERIRSIVAQLQQTLTFPERTSDRALAIIAASKAQYGKGVSQTTLHKPIYLPLWHPDHQEKNASKQPVNDLLESNTAILYPEKYPQIPDPWLEESQSETQTKQGIQEQTAKIYTLPPYMKVLYLSSAKALPPATQEAELNQIQESSQIQIQEFSPSFNSSDPSSNSSEISNFTNHKQNLYQPFRSESFDDNKQDLSNEETITGLGISDVVTTAHSDVDSTCENTLEGEHTSEAEPSVPVSIPTTTHPNFRCVDSLPIPVEADDPLEQQTFSPDDYRQAIRLKLQATAQARHWLKLYCTIEKLSFLPQERIKLEKVAMRLLMLESPSLILQQEAQEWLASNPSALEMAERLKQSRHDYKL</sequence>
<protein>
    <submittedName>
        <fullName evidence="2">Uncharacterized protein</fullName>
    </submittedName>
</protein>